<name>A0A653A479_UNCDX</name>
<accession>A0A653A479</accession>
<feature type="region of interest" description="Disordered" evidence="1">
    <location>
        <begin position="42"/>
        <end position="62"/>
    </location>
</feature>
<evidence type="ECO:0000256" key="1">
    <source>
        <dbReference type="SAM" id="MobiDB-lite"/>
    </source>
</evidence>
<proteinExistence type="predicted"/>
<dbReference type="AlphaFoldDB" id="A0A653A479"/>
<protein>
    <submittedName>
        <fullName evidence="2">Uncharacterized protein</fullName>
    </submittedName>
</protein>
<dbReference type="EMBL" id="UPXX01000013">
    <property type="protein sequence ID" value="VBB42462.1"/>
    <property type="molecule type" value="Genomic_DNA"/>
</dbReference>
<sequence length="62" mass="7115">MYNYRKQNISIRSALKGNGGLILEPEIGPVLLCKMQMQPPRELKRHKLGKSISHSISNDLRR</sequence>
<feature type="compositionally biased region" description="Polar residues" evidence="1">
    <location>
        <begin position="52"/>
        <end position="62"/>
    </location>
</feature>
<gene>
    <name evidence="2" type="ORF">TRIP_B200602</name>
</gene>
<organism evidence="2">
    <name type="scientific">Uncultured Desulfatiglans sp</name>
    <dbReference type="NCBI Taxonomy" id="1748965"/>
    <lineage>
        <taxon>Bacteria</taxon>
        <taxon>Pseudomonadati</taxon>
        <taxon>Thermodesulfobacteriota</taxon>
        <taxon>Desulfobacteria</taxon>
        <taxon>Desulfatiglandales</taxon>
        <taxon>Desulfatiglandaceae</taxon>
        <taxon>Desulfatiglans</taxon>
        <taxon>environmental samples</taxon>
    </lineage>
</organism>
<evidence type="ECO:0000313" key="2">
    <source>
        <dbReference type="EMBL" id="VBB42462.1"/>
    </source>
</evidence>
<reference evidence="2" key="1">
    <citation type="submission" date="2018-07" db="EMBL/GenBank/DDBJ databases">
        <authorList>
            <consortium name="Genoscope - CEA"/>
            <person name="William W."/>
        </authorList>
    </citation>
    <scope>NUCLEOTIDE SEQUENCE</scope>
    <source>
        <strain evidence="2">IK1</strain>
    </source>
</reference>